<reference evidence="2" key="1">
    <citation type="submission" date="2017-12" db="EMBL/GenBank/DDBJ databases">
        <title>Sequencing the genomes of 1000 Actinobacteria strains.</title>
        <authorList>
            <person name="Klenk H.-P."/>
        </authorList>
    </citation>
    <scope>NUCLEOTIDE SEQUENCE [LARGE SCALE GENOMIC DNA]</scope>
    <source>
        <strain evidence="2">DSM 44228</strain>
    </source>
</reference>
<comment type="caution">
    <text evidence="2">The sequence shown here is derived from an EMBL/GenBank/DDBJ whole genome shotgun (WGS) entry which is preliminary data.</text>
</comment>
<keyword evidence="3" id="KW-1185">Reference proteome</keyword>
<dbReference type="STRING" id="994479.GCA_000194155_06694"/>
<feature type="transmembrane region" description="Helical" evidence="1">
    <location>
        <begin position="85"/>
        <end position="108"/>
    </location>
</feature>
<feature type="transmembrane region" description="Helical" evidence="1">
    <location>
        <begin position="146"/>
        <end position="163"/>
    </location>
</feature>
<dbReference type="RefSeq" id="WP_010313733.1">
    <property type="nucleotide sequence ID" value="NZ_CP061007.1"/>
</dbReference>
<evidence type="ECO:0000256" key="1">
    <source>
        <dbReference type="SAM" id="Phobius"/>
    </source>
</evidence>
<dbReference type="AlphaFoldDB" id="A0A2N3XY48"/>
<evidence type="ECO:0000313" key="2">
    <source>
        <dbReference type="EMBL" id="PKW15578.1"/>
    </source>
</evidence>
<organism evidence="2 3">
    <name type="scientific">Saccharopolyspora spinosa</name>
    <dbReference type="NCBI Taxonomy" id="60894"/>
    <lineage>
        <taxon>Bacteria</taxon>
        <taxon>Bacillati</taxon>
        <taxon>Actinomycetota</taxon>
        <taxon>Actinomycetes</taxon>
        <taxon>Pseudonocardiales</taxon>
        <taxon>Pseudonocardiaceae</taxon>
        <taxon>Saccharopolyspora</taxon>
    </lineage>
</organism>
<accession>A0A2N3XY48</accession>
<evidence type="ECO:0000313" key="3">
    <source>
        <dbReference type="Proteomes" id="UP000233786"/>
    </source>
</evidence>
<keyword evidence="1" id="KW-0472">Membrane</keyword>
<dbReference type="Proteomes" id="UP000233786">
    <property type="component" value="Unassembled WGS sequence"/>
</dbReference>
<name>A0A2N3XY48_SACSN</name>
<gene>
    <name evidence="2" type="ORF">A8926_3309</name>
</gene>
<feature type="transmembrane region" description="Helical" evidence="1">
    <location>
        <begin position="120"/>
        <end position="139"/>
    </location>
</feature>
<keyword evidence="1" id="KW-1133">Transmembrane helix</keyword>
<protein>
    <submittedName>
        <fullName evidence="2">Uncharacterized protein</fullName>
    </submittedName>
</protein>
<keyword evidence="1" id="KW-0812">Transmembrane</keyword>
<sequence>MAARSNIEQHVVERDRGRRIAEAIYGTLVLLAALDYISAEHHGAGETALTIAGGAVVLFIARLYSEGVAQRIAVDSGRGEALAGIVAANWPVVAVAGIPIFLLVIATASSLNLDLALDIASWYCVALLGLSVYAAARLCHERISRRLLFTVATLAAGLLISALDEILT</sequence>
<feature type="transmembrane region" description="Helical" evidence="1">
    <location>
        <begin position="44"/>
        <end position="64"/>
    </location>
</feature>
<dbReference type="EMBL" id="PJNB01000001">
    <property type="protein sequence ID" value="PKW15578.1"/>
    <property type="molecule type" value="Genomic_DNA"/>
</dbReference>
<feature type="transmembrane region" description="Helical" evidence="1">
    <location>
        <begin position="20"/>
        <end position="38"/>
    </location>
</feature>
<proteinExistence type="predicted"/>